<dbReference type="GO" id="GO:0006465">
    <property type="term" value="P:signal peptide processing"/>
    <property type="evidence" value="ECO:0007669"/>
    <property type="project" value="InterPro"/>
</dbReference>
<comment type="subcellular location">
    <subcellularLocation>
        <location evidence="1">Cell membrane</location>
        <topology evidence="1">Single-pass type II membrane protein</topology>
    </subcellularLocation>
    <subcellularLocation>
        <location evidence="6">Membrane</location>
        <topology evidence="6">Single-pass type II membrane protein</topology>
    </subcellularLocation>
</comment>
<dbReference type="CDD" id="cd06530">
    <property type="entry name" value="S26_SPase_I"/>
    <property type="match status" value="1"/>
</dbReference>
<evidence type="ECO:0000259" key="7">
    <source>
        <dbReference type="Pfam" id="PF10502"/>
    </source>
</evidence>
<keyword evidence="4 6" id="KW-0378">Hydrolase</keyword>
<dbReference type="KEGG" id="tab:CIG75_09000"/>
<evidence type="ECO:0000256" key="4">
    <source>
        <dbReference type="ARBA" id="ARBA00022801"/>
    </source>
</evidence>
<comment type="similarity">
    <text evidence="2 6">Belongs to the peptidase S26 family.</text>
</comment>
<dbReference type="RefSeq" id="WP_094236349.1">
    <property type="nucleotide sequence ID" value="NZ_CP022657.1"/>
</dbReference>
<sequence>MFKKIKNKWLREGLSWASLLVVAFLINLLIREHVFAITKIEGQSMQPTLENHERVYLNRLAYDLEEPKRGDIVVFPAPNDTRDYIKRIIGLSGDEVKISQGVLYLNGEKQAEKYIDTITNDFPPTIVPDGHVFVMGDNRHPGASLDSRDPRVGFVPEEILKGRVDFVLYPSLHWVDTQQ</sequence>
<dbReference type="Proteomes" id="UP000214688">
    <property type="component" value="Chromosome"/>
</dbReference>
<dbReference type="PANTHER" id="PTHR43390">
    <property type="entry name" value="SIGNAL PEPTIDASE I"/>
    <property type="match status" value="1"/>
</dbReference>
<dbReference type="EMBL" id="CP022657">
    <property type="protein sequence ID" value="ASS75100.1"/>
    <property type="molecule type" value="Genomic_DNA"/>
</dbReference>
<evidence type="ECO:0000313" key="9">
    <source>
        <dbReference type="Proteomes" id="UP000214688"/>
    </source>
</evidence>
<keyword evidence="9" id="KW-1185">Reference proteome</keyword>
<dbReference type="InterPro" id="IPR000223">
    <property type="entry name" value="Pept_S26A_signal_pept_1"/>
</dbReference>
<feature type="active site" evidence="5">
    <location>
        <position position="44"/>
    </location>
</feature>
<dbReference type="NCBIfam" id="TIGR02227">
    <property type="entry name" value="sigpep_I_bact"/>
    <property type="match status" value="1"/>
</dbReference>
<dbReference type="SUPFAM" id="SSF51306">
    <property type="entry name" value="LexA/Signal peptidase"/>
    <property type="match status" value="1"/>
</dbReference>
<dbReference type="AlphaFoldDB" id="A0A223D0G7"/>
<proteinExistence type="inferred from homology"/>
<dbReference type="GO" id="GO:0009003">
    <property type="term" value="F:signal peptidase activity"/>
    <property type="evidence" value="ECO:0007669"/>
    <property type="project" value="UniProtKB-EC"/>
</dbReference>
<name>A0A223D0G7_9BACL</name>
<evidence type="ECO:0000256" key="1">
    <source>
        <dbReference type="ARBA" id="ARBA00004401"/>
    </source>
</evidence>
<dbReference type="GO" id="GO:0004252">
    <property type="term" value="F:serine-type endopeptidase activity"/>
    <property type="evidence" value="ECO:0007669"/>
    <property type="project" value="InterPro"/>
</dbReference>
<dbReference type="PANTHER" id="PTHR43390:SF1">
    <property type="entry name" value="CHLOROPLAST PROCESSING PEPTIDASE"/>
    <property type="match status" value="1"/>
</dbReference>
<feature type="domain" description="Peptidase S26" evidence="7">
    <location>
        <begin position="15"/>
        <end position="169"/>
    </location>
</feature>
<comment type="catalytic activity">
    <reaction evidence="6">
        <text>Cleavage of hydrophobic, N-terminal signal or leader sequences from secreted and periplasmic proteins.</text>
        <dbReference type="EC" id="3.4.21.89"/>
    </reaction>
</comment>
<reference evidence="8 9" key="1">
    <citation type="journal article" date="2015" name="Int. J. Syst. Evol. Microbiol.">
        <title>Tumebacillus algifaecis sp. nov., isolated from decomposing algal scum.</title>
        <authorList>
            <person name="Wu Y.F."/>
            <person name="Zhang B."/>
            <person name="Xing P."/>
            <person name="Wu Q.L."/>
            <person name="Liu S.J."/>
        </authorList>
    </citation>
    <scope>NUCLEOTIDE SEQUENCE [LARGE SCALE GENOMIC DNA]</scope>
    <source>
        <strain evidence="8 9">THMBR28</strain>
    </source>
</reference>
<accession>A0A223D0G7</accession>
<dbReference type="EC" id="3.4.21.89" evidence="6"/>
<evidence type="ECO:0000256" key="6">
    <source>
        <dbReference type="RuleBase" id="RU362042"/>
    </source>
</evidence>
<gene>
    <name evidence="8" type="primary">lepB</name>
    <name evidence="8" type="ORF">CIG75_09000</name>
</gene>
<dbReference type="PRINTS" id="PR00727">
    <property type="entry name" value="LEADERPTASE"/>
</dbReference>
<organism evidence="8 9">
    <name type="scientific">Tumebacillus algifaecis</name>
    <dbReference type="NCBI Taxonomy" id="1214604"/>
    <lineage>
        <taxon>Bacteria</taxon>
        <taxon>Bacillati</taxon>
        <taxon>Bacillota</taxon>
        <taxon>Bacilli</taxon>
        <taxon>Bacillales</taxon>
        <taxon>Alicyclobacillaceae</taxon>
        <taxon>Tumebacillus</taxon>
    </lineage>
</organism>
<dbReference type="InterPro" id="IPR019756">
    <property type="entry name" value="Pept_S26A_signal_pept_1_Ser-AS"/>
</dbReference>
<evidence type="ECO:0000256" key="5">
    <source>
        <dbReference type="PIRSR" id="PIRSR600223-1"/>
    </source>
</evidence>
<dbReference type="InterPro" id="IPR019533">
    <property type="entry name" value="Peptidase_S26"/>
</dbReference>
<feature type="active site" evidence="5">
    <location>
        <position position="86"/>
    </location>
</feature>
<dbReference type="OrthoDB" id="9802919at2"/>
<evidence type="ECO:0000256" key="2">
    <source>
        <dbReference type="ARBA" id="ARBA00009370"/>
    </source>
</evidence>
<dbReference type="PROSITE" id="PS00501">
    <property type="entry name" value="SPASE_I_1"/>
    <property type="match status" value="1"/>
</dbReference>
<dbReference type="Pfam" id="PF10502">
    <property type="entry name" value="Peptidase_S26"/>
    <property type="match status" value="1"/>
</dbReference>
<evidence type="ECO:0000313" key="8">
    <source>
        <dbReference type="EMBL" id="ASS75100.1"/>
    </source>
</evidence>
<keyword evidence="3 6" id="KW-0645">Protease</keyword>
<dbReference type="GO" id="GO:0005886">
    <property type="term" value="C:plasma membrane"/>
    <property type="evidence" value="ECO:0007669"/>
    <property type="project" value="UniProtKB-SubCell"/>
</dbReference>
<dbReference type="Gene3D" id="2.10.109.10">
    <property type="entry name" value="Umud Fragment, subunit A"/>
    <property type="match status" value="1"/>
</dbReference>
<dbReference type="InterPro" id="IPR036286">
    <property type="entry name" value="LexA/Signal_pep-like_sf"/>
</dbReference>
<protein>
    <recommendedName>
        <fullName evidence="6">Signal peptidase I</fullName>
        <ecNumber evidence="6">3.4.21.89</ecNumber>
    </recommendedName>
</protein>
<evidence type="ECO:0000256" key="3">
    <source>
        <dbReference type="ARBA" id="ARBA00022670"/>
    </source>
</evidence>